<feature type="transmembrane region" description="Helical" evidence="2">
    <location>
        <begin position="16"/>
        <end position="38"/>
    </location>
</feature>
<feature type="transmembrane region" description="Helical" evidence="2">
    <location>
        <begin position="117"/>
        <end position="137"/>
    </location>
</feature>
<feature type="compositionally biased region" description="Basic and acidic residues" evidence="1">
    <location>
        <begin position="467"/>
        <end position="477"/>
    </location>
</feature>
<evidence type="ECO:0000256" key="1">
    <source>
        <dbReference type="SAM" id="MobiDB-lite"/>
    </source>
</evidence>
<evidence type="ECO:0000256" key="2">
    <source>
        <dbReference type="SAM" id="Phobius"/>
    </source>
</evidence>
<feature type="transmembrane region" description="Helical" evidence="2">
    <location>
        <begin position="89"/>
        <end position="110"/>
    </location>
</feature>
<dbReference type="Pfam" id="PF13968">
    <property type="entry name" value="DUF4220"/>
    <property type="match status" value="1"/>
</dbReference>
<feature type="transmembrane region" description="Helical" evidence="2">
    <location>
        <begin position="511"/>
        <end position="533"/>
    </location>
</feature>
<feature type="transmembrane region" description="Helical" evidence="2">
    <location>
        <begin position="269"/>
        <end position="289"/>
    </location>
</feature>
<dbReference type="AlphaFoldDB" id="A0A978VE58"/>
<protein>
    <recommendedName>
        <fullName evidence="3">DUF4220 domain-containing protein</fullName>
    </recommendedName>
</protein>
<sequence>MEQHLLNKLKKLWDLWDIRVCVLFSLLLQVCLVVLAPFRQRSRNFVLHMSIWLAYLMADWIAAVTIGLITRSQVASDSCGPKGNEDLYAFWASILLLHLGGPDSITSFALEDNEFWLQHLFGLLLQVIGAGYSLYLTFPENKLWLLTILIFVVGTIKYAERTAALCLASLDRFGATALPKPYPGPDYKEAVAIYSTTRSVQVPEQTEITMGTNGLIVDFILSSKYRVSSQEFFQKRSSDDSFRLIEYELSFMYNVLHTKVAVVRSRAGLVLRIISFFFMVGALMFFLFLVDKDEFEMLELILTYSLLIGAIVLDITSGLILSSSDWFLVSLQNWKKYIPNYVLERRWSASVSQYNMIGYCIDWRWIWEYHYPDFVRSTLDKMKMLWFSSSEKNIDDLKRFIFEELKKKSSETYSLSEAVEKCSQRGDGAMFGSSSYIKLKWSISEFQYAESLLLWHLATELCYNDRKDRSSSEDKGLATDNGVGSDQKEKEESTNKNDIDNKRVTKMISDYMFYLLVMKPTMLAPVLGNWQIVFQDTFAEAKRYFTKHPISDHSEACNQLINVKTKFRPAAVKGIRSKSVLFDACILAQQLKHLEEDGGGLEDLKEDQWELMSRVWVELLTYGAINCRPIVHAQQPSKGGEFFTFTWLLMNHLGLGSQFHEQELQEGTKVVAVK</sequence>
<dbReference type="InterPro" id="IPR025315">
    <property type="entry name" value="DUF4220"/>
</dbReference>
<feature type="domain" description="DUF4220" evidence="3">
    <location>
        <begin position="52"/>
        <end position="358"/>
    </location>
</feature>
<dbReference type="PANTHER" id="PTHR31325">
    <property type="entry name" value="OS01G0798800 PROTEIN-RELATED"/>
    <property type="match status" value="1"/>
</dbReference>
<dbReference type="Proteomes" id="UP000813462">
    <property type="component" value="Unassembled WGS sequence"/>
</dbReference>
<accession>A0A978VE58</accession>
<proteinExistence type="predicted"/>
<dbReference type="EMBL" id="JAEACU010000005">
    <property type="protein sequence ID" value="KAH7528647.1"/>
    <property type="molecule type" value="Genomic_DNA"/>
</dbReference>
<organism evidence="4 5">
    <name type="scientific">Ziziphus jujuba var. spinosa</name>
    <dbReference type="NCBI Taxonomy" id="714518"/>
    <lineage>
        <taxon>Eukaryota</taxon>
        <taxon>Viridiplantae</taxon>
        <taxon>Streptophyta</taxon>
        <taxon>Embryophyta</taxon>
        <taxon>Tracheophyta</taxon>
        <taxon>Spermatophyta</taxon>
        <taxon>Magnoliopsida</taxon>
        <taxon>eudicotyledons</taxon>
        <taxon>Gunneridae</taxon>
        <taxon>Pentapetalae</taxon>
        <taxon>rosids</taxon>
        <taxon>fabids</taxon>
        <taxon>Rosales</taxon>
        <taxon>Rhamnaceae</taxon>
        <taxon>Paliureae</taxon>
        <taxon>Ziziphus</taxon>
    </lineage>
</organism>
<keyword evidence="2" id="KW-0472">Membrane</keyword>
<feature type="transmembrane region" description="Helical" evidence="2">
    <location>
        <begin position="45"/>
        <end position="69"/>
    </location>
</feature>
<feature type="transmembrane region" description="Helical" evidence="2">
    <location>
        <begin position="143"/>
        <end position="159"/>
    </location>
</feature>
<feature type="region of interest" description="Disordered" evidence="1">
    <location>
        <begin position="467"/>
        <end position="498"/>
    </location>
</feature>
<keyword evidence="2" id="KW-0812">Transmembrane</keyword>
<gene>
    <name evidence="4" type="ORF">FEM48_Zijuj05G0094300</name>
</gene>
<keyword evidence="2" id="KW-1133">Transmembrane helix</keyword>
<dbReference type="InterPro" id="IPR007658">
    <property type="entry name" value="DUF594"/>
</dbReference>
<evidence type="ECO:0000313" key="5">
    <source>
        <dbReference type="Proteomes" id="UP000813462"/>
    </source>
</evidence>
<dbReference type="Pfam" id="PF04578">
    <property type="entry name" value="DUF594"/>
    <property type="match status" value="1"/>
</dbReference>
<feature type="transmembrane region" description="Helical" evidence="2">
    <location>
        <begin position="301"/>
        <end position="321"/>
    </location>
</feature>
<comment type="caution">
    <text evidence="4">The sequence shown here is derived from an EMBL/GenBank/DDBJ whole genome shotgun (WGS) entry which is preliminary data.</text>
</comment>
<feature type="compositionally biased region" description="Basic and acidic residues" evidence="1">
    <location>
        <begin position="486"/>
        <end position="498"/>
    </location>
</feature>
<evidence type="ECO:0000313" key="4">
    <source>
        <dbReference type="EMBL" id="KAH7528647.1"/>
    </source>
</evidence>
<reference evidence="4" key="1">
    <citation type="journal article" date="2021" name="Front. Plant Sci.">
        <title>Chromosome-Scale Genome Assembly for Chinese Sour Jujube and Insights Into Its Genome Evolution and Domestication Signature.</title>
        <authorList>
            <person name="Shen L.-Y."/>
            <person name="Luo H."/>
            <person name="Wang X.-L."/>
            <person name="Wang X.-M."/>
            <person name="Qiu X.-J."/>
            <person name="Liu H."/>
            <person name="Zhou S.-S."/>
            <person name="Jia K.-H."/>
            <person name="Nie S."/>
            <person name="Bao Y.-T."/>
            <person name="Zhang R.-G."/>
            <person name="Yun Q.-Z."/>
            <person name="Chai Y.-H."/>
            <person name="Lu J.-Y."/>
            <person name="Li Y."/>
            <person name="Zhao S.-W."/>
            <person name="Mao J.-F."/>
            <person name="Jia S.-G."/>
            <person name="Mao Y.-M."/>
        </authorList>
    </citation>
    <scope>NUCLEOTIDE SEQUENCE</scope>
    <source>
        <strain evidence="4">AT0</strain>
        <tissue evidence="4">Leaf</tissue>
    </source>
</reference>
<evidence type="ECO:0000259" key="3">
    <source>
        <dbReference type="Pfam" id="PF13968"/>
    </source>
</evidence>
<name>A0A978VE58_ZIZJJ</name>